<dbReference type="EMBL" id="WKKC01000021">
    <property type="protein sequence ID" value="MTE03596.1"/>
    <property type="molecule type" value="Genomic_DNA"/>
</dbReference>
<evidence type="ECO:0000313" key="2">
    <source>
        <dbReference type="EMBL" id="MTE03596.1"/>
    </source>
</evidence>
<keyword evidence="1" id="KW-1133">Transmembrane helix</keyword>
<dbReference type="RefSeq" id="WP_155692768.1">
    <property type="nucleotide sequence ID" value="NZ_WKKC01000021.1"/>
</dbReference>
<comment type="caution">
    <text evidence="2">The sequence shown here is derived from an EMBL/GenBank/DDBJ whole genome shotgun (WGS) entry which is preliminary data.</text>
</comment>
<gene>
    <name evidence="2" type="ORF">GJU95_07425</name>
</gene>
<evidence type="ECO:0000313" key="3">
    <source>
        <dbReference type="Proteomes" id="UP000488295"/>
    </source>
</evidence>
<dbReference type="Proteomes" id="UP000488295">
    <property type="component" value="Unassembled WGS sequence"/>
</dbReference>
<accession>A0A9X4XA40</accession>
<reference evidence="2 3" key="1">
    <citation type="submission" date="2019-11" db="EMBL/GenBank/DDBJ databases">
        <title>Gastrointestinal microbiota of Peromyscus leucopus.</title>
        <authorList>
            <person name="Milovic A."/>
            <person name="Bassam K."/>
            <person name="Barbour A.G."/>
        </authorList>
    </citation>
    <scope>NUCLEOTIDE SEQUENCE [LARGE SCALE GENOMIC DNA]</scope>
    <source>
        <strain evidence="2 3">LL8</strain>
    </source>
</reference>
<sequence>MKILLALLGSFLFYFILLKFLISPILKILSKNKKKVIHHTRPQTKINDTNKWHKLAKLIERDGVPKYENEEDTLYVEKDPKALGGYRITIYYAKPDRDMFDLPDKYVDIAMIADESFNNNLVKADIAALI</sequence>
<evidence type="ECO:0000256" key="1">
    <source>
        <dbReference type="SAM" id="Phobius"/>
    </source>
</evidence>
<proteinExistence type="predicted"/>
<feature type="transmembrane region" description="Helical" evidence="1">
    <location>
        <begin position="6"/>
        <end position="26"/>
    </location>
</feature>
<name>A0A9X4XA40_LACJH</name>
<keyword evidence="1" id="KW-0472">Membrane</keyword>
<protein>
    <submittedName>
        <fullName evidence="2">Uncharacterized protein</fullName>
    </submittedName>
</protein>
<dbReference type="AlphaFoldDB" id="A0A9X4XA40"/>
<organism evidence="2 3">
    <name type="scientific">Lactobacillus johnsonii</name>
    <dbReference type="NCBI Taxonomy" id="33959"/>
    <lineage>
        <taxon>Bacteria</taxon>
        <taxon>Bacillati</taxon>
        <taxon>Bacillota</taxon>
        <taxon>Bacilli</taxon>
        <taxon>Lactobacillales</taxon>
        <taxon>Lactobacillaceae</taxon>
        <taxon>Lactobacillus</taxon>
    </lineage>
</organism>
<keyword evidence="1" id="KW-0812">Transmembrane</keyword>